<name>A0AAW0N2K1_9GOBI</name>
<dbReference type="AlphaFoldDB" id="A0AAW0N2K1"/>
<comment type="caution">
    <text evidence="2">The sequence shown here is derived from an EMBL/GenBank/DDBJ whole genome shotgun (WGS) entry which is preliminary data.</text>
</comment>
<evidence type="ECO:0000313" key="2">
    <source>
        <dbReference type="EMBL" id="KAK7889568.1"/>
    </source>
</evidence>
<organism evidence="2 3">
    <name type="scientific">Mugilogobius chulae</name>
    <name type="common">yellowstripe goby</name>
    <dbReference type="NCBI Taxonomy" id="88201"/>
    <lineage>
        <taxon>Eukaryota</taxon>
        <taxon>Metazoa</taxon>
        <taxon>Chordata</taxon>
        <taxon>Craniata</taxon>
        <taxon>Vertebrata</taxon>
        <taxon>Euteleostomi</taxon>
        <taxon>Actinopterygii</taxon>
        <taxon>Neopterygii</taxon>
        <taxon>Teleostei</taxon>
        <taxon>Neoteleostei</taxon>
        <taxon>Acanthomorphata</taxon>
        <taxon>Gobiaria</taxon>
        <taxon>Gobiiformes</taxon>
        <taxon>Gobioidei</taxon>
        <taxon>Gobiidae</taxon>
        <taxon>Gobionellinae</taxon>
        <taxon>Mugilogobius</taxon>
    </lineage>
</organism>
<keyword evidence="3" id="KW-1185">Reference proteome</keyword>
<gene>
    <name evidence="2" type="ORF">WMY93_025128</name>
</gene>
<proteinExistence type="predicted"/>
<accession>A0AAW0N2K1</accession>
<protein>
    <submittedName>
        <fullName evidence="2">Uncharacterized protein</fullName>
    </submittedName>
</protein>
<reference evidence="3" key="1">
    <citation type="submission" date="2024-04" db="EMBL/GenBank/DDBJ databases">
        <title>Salinicola lusitanus LLJ914,a marine bacterium isolated from the Okinawa Trough.</title>
        <authorList>
            <person name="Li J."/>
        </authorList>
    </citation>
    <scope>NUCLEOTIDE SEQUENCE [LARGE SCALE GENOMIC DNA]</scope>
</reference>
<feature type="region of interest" description="Disordered" evidence="1">
    <location>
        <begin position="44"/>
        <end position="79"/>
    </location>
</feature>
<dbReference type="EMBL" id="JBBPFD010000018">
    <property type="protein sequence ID" value="KAK7889568.1"/>
    <property type="molecule type" value="Genomic_DNA"/>
</dbReference>
<evidence type="ECO:0000313" key="3">
    <source>
        <dbReference type="Proteomes" id="UP001460270"/>
    </source>
</evidence>
<evidence type="ECO:0000256" key="1">
    <source>
        <dbReference type="SAM" id="MobiDB-lite"/>
    </source>
</evidence>
<dbReference type="Proteomes" id="UP001460270">
    <property type="component" value="Unassembled WGS sequence"/>
</dbReference>
<feature type="compositionally biased region" description="Polar residues" evidence="1">
    <location>
        <begin position="58"/>
        <end position="68"/>
    </location>
</feature>
<sequence>MAGLKDKDAYLRLNFLYQAAHCVLAQNPDNTELARFYCFTRKPSPDAWSSDKALLQEQKGSASGPSSKNNRRKQKTQVEATLSRVKSSLWAPEYFLLRIEKVL</sequence>